<evidence type="ECO:0000313" key="2">
    <source>
        <dbReference type="Proteomes" id="UP000250140"/>
    </source>
</evidence>
<dbReference type="AlphaFoldDB" id="A0A8E2EVK5"/>
<reference evidence="1 2" key="1">
    <citation type="journal article" date="2016" name="Nat. Commun.">
        <title>Ectomycorrhizal ecology is imprinted in the genome of the dominant symbiotic fungus Cenococcum geophilum.</title>
        <authorList>
            <consortium name="DOE Joint Genome Institute"/>
            <person name="Peter M."/>
            <person name="Kohler A."/>
            <person name="Ohm R.A."/>
            <person name="Kuo A."/>
            <person name="Krutzmann J."/>
            <person name="Morin E."/>
            <person name="Arend M."/>
            <person name="Barry K.W."/>
            <person name="Binder M."/>
            <person name="Choi C."/>
            <person name="Clum A."/>
            <person name="Copeland A."/>
            <person name="Grisel N."/>
            <person name="Haridas S."/>
            <person name="Kipfer T."/>
            <person name="LaButti K."/>
            <person name="Lindquist E."/>
            <person name="Lipzen A."/>
            <person name="Maire R."/>
            <person name="Meier B."/>
            <person name="Mihaltcheva S."/>
            <person name="Molinier V."/>
            <person name="Murat C."/>
            <person name="Poggeler S."/>
            <person name="Quandt C.A."/>
            <person name="Sperisen C."/>
            <person name="Tritt A."/>
            <person name="Tisserant E."/>
            <person name="Crous P.W."/>
            <person name="Henrissat B."/>
            <person name="Nehls U."/>
            <person name="Egli S."/>
            <person name="Spatafora J.W."/>
            <person name="Grigoriev I.V."/>
            <person name="Martin F.M."/>
        </authorList>
    </citation>
    <scope>NUCLEOTIDE SEQUENCE [LARGE SCALE GENOMIC DNA]</scope>
    <source>
        <strain evidence="1 2">CBS 207.34</strain>
    </source>
</reference>
<keyword evidence="2" id="KW-1185">Reference proteome</keyword>
<dbReference type="OrthoDB" id="5281164at2759"/>
<name>A0A8E2EVK5_9PEZI</name>
<protein>
    <recommendedName>
        <fullName evidence="3">F-box domain-containing protein</fullName>
    </recommendedName>
</protein>
<proteinExistence type="predicted"/>
<organism evidence="1 2">
    <name type="scientific">Glonium stellatum</name>
    <dbReference type="NCBI Taxonomy" id="574774"/>
    <lineage>
        <taxon>Eukaryota</taxon>
        <taxon>Fungi</taxon>
        <taxon>Dikarya</taxon>
        <taxon>Ascomycota</taxon>
        <taxon>Pezizomycotina</taxon>
        <taxon>Dothideomycetes</taxon>
        <taxon>Pleosporomycetidae</taxon>
        <taxon>Gloniales</taxon>
        <taxon>Gloniaceae</taxon>
        <taxon>Glonium</taxon>
    </lineage>
</organism>
<evidence type="ECO:0000313" key="1">
    <source>
        <dbReference type="EMBL" id="OCL05468.1"/>
    </source>
</evidence>
<sequence length="129" mass="14926">LLALPVELQKDIIDFLDFPSKQALRSTSHHFFIITKRPTHGELLVIEQSAWAIERRLYACKDCIRLRPSHKFADAMRKGPKGLNGRQPHKRFCIDCGLHPKPRTTRYSPGARIEVEGKRYVLCNICKLF</sequence>
<feature type="non-terminal residue" evidence="1">
    <location>
        <position position="129"/>
    </location>
</feature>
<accession>A0A8E2EVK5</accession>
<dbReference type="EMBL" id="KV750278">
    <property type="protein sequence ID" value="OCL05468.1"/>
    <property type="molecule type" value="Genomic_DNA"/>
</dbReference>
<dbReference type="Proteomes" id="UP000250140">
    <property type="component" value="Unassembled WGS sequence"/>
</dbReference>
<gene>
    <name evidence="1" type="ORF">AOQ84DRAFT_271563</name>
</gene>
<evidence type="ECO:0008006" key="3">
    <source>
        <dbReference type="Google" id="ProtNLM"/>
    </source>
</evidence>
<feature type="non-terminal residue" evidence="1">
    <location>
        <position position="1"/>
    </location>
</feature>